<dbReference type="RefSeq" id="WP_284056861.1">
    <property type="nucleotide sequence ID" value="NZ_JAMSLR010000004.1"/>
</dbReference>
<reference evidence="2" key="1">
    <citation type="submission" date="2022-06" db="EMBL/GenBank/DDBJ databases">
        <title>CFH 74404 Thermomicrobiaceae sp.</title>
        <authorList>
            <person name="Ming H."/>
            <person name="Li W.-J."/>
            <person name="Zhao Z."/>
        </authorList>
    </citation>
    <scope>NUCLEOTIDE SEQUENCE</scope>
    <source>
        <strain evidence="2">CFH 74404</strain>
    </source>
</reference>
<dbReference type="AlphaFoldDB" id="A0AA41WAW6"/>
<accession>A0AA41WAW6</accession>
<dbReference type="Pfam" id="PF18480">
    <property type="entry name" value="DUF5615"/>
    <property type="match status" value="1"/>
</dbReference>
<name>A0AA41WAW6_9BACT</name>
<organism evidence="2 3">
    <name type="scientific">Thermalbibacter longus</name>
    <dbReference type="NCBI Taxonomy" id="2951981"/>
    <lineage>
        <taxon>Bacteria</taxon>
        <taxon>Pseudomonadati</taxon>
        <taxon>Thermomicrobiota</taxon>
        <taxon>Thermomicrobia</taxon>
        <taxon>Thermomicrobiales</taxon>
        <taxon>Thermomicrobiaceae</taxon>
        <taxon>Thermalbibacter</taxon>
    </lineage>
</organism>
<evidence type="ECO:0000313" key="3">
    <source>
        <dbReference type="Proteomes" id="UP001165306"/>
    </source>
</evidence>
<evidence type="ECO:0000313" key="2">
    <source>
        <dbReference type="EMBL" id="MCM8749082.1"/>
    </source>
</evidence>
<dbReference type="Proteomes" id="UP001165306">
    <property type="component" value="Unassembled WGS sequence"/>
</dbReference>
<evidence type="ECO:0000259" key="1">
    <source>
        <dbReference type="Pfam" id="PF18480"/>
    </source>
</evidence>
<comment type="caution">
    <text evidence="2">The sequence shown here is derived from an EMBL/GenBank/DDBJ whole genome shotgun (WGS) entry which is preliminary data.</text>
</comment>
<dbReference type="EMBL" id="JAMSLR010000004">
    <property type="protein sequence ID" value="MCM8749082.1"/>
    <property type="molecule type" value="Genomic_DNA"/>
</dbReference>
<sequence length="110" mass="12073">MAEQLTFYLDEHVPRAVAEGLRRRGIDVLRAQEAGMLEAADEEHLALALREGRVVVTQDADFLRLHAAGRAHAGIVYAPQGTPIGAIIRGLMLIHDVLGPEDMVNHVEFL</sequence>
<protein>
    <submittedName>
        <fullName evidence="2">DUF5615 family PIN-like protein</fullName>
    </submittedName>
</protein>
<feature type="domain" description="DUF5615" evidence="1">
    <location>
        <begin position="7"/>
        <end position="80"/>
    </location>
</feature>
<keyword evidence="3" id="KW-1185">Reference proteome</keyword>
<proteinExistence type="predicted"/>
<dbReference type="InterPro" id="IPR041049">
    <property type="entry name" value="DUF5615"/>
</dbReference>
<gene>
    <name evidence="2" type="ORF">NET02_07995</name>
</gene>